<dbReference type="Proteomes" id="UP000007599">
    <property type="component" value="Chromosome I"/>
</dbReference>
<dbReference type="STRING" id="1094466.KQS_09665"/>
<reference evidence="3" key="2">
    <citation type="submission" date="2012-03" db="EMBL/GenBank/DDBJ databases">
        <title>Complete genome sequence of Flavobacterium indicum GPTSA100-9T, isolated from warm spring water.</title>
        <authorList>
            <person name="Barbier P."/>
            <person name="Houel A."/>
            <person name="Loux V."/>
            <person name="Poulain J."/>
            <person name="Bernardet J.-F."/>
            <person name="Touchon M."/>
            <person name="Duchaud E."/>
        </authorList>
    </citation>
    <scope>NUCLEOTIDE SEQUENCE [LARGE SCALE GENOMIC DNA]</scope>
    <source>
        <strain evidence="3">DSM 17447 / CIP 109464 / GPTSA100-9</strain>
    </source>
</reference>
<dbReference type="eggNOG" id="COG2067">
    <property type="taxonomic scope" value="Bacteria"/>
</dbReference>
<evidence type="ECO:0000313" key="3">
    <source>
        <dbReference type="Proteomes" id="UP000007599"/>
    </source>
</evidence>
<dbReference type="OrthoDB" id="9765571at2"/>
<evidence type="ECO:0000256" key="1">
    <source>
        <dbReference type="SAM" id="SignalP"/>
    </source>
</evidence>
<feature type="signal peptide" evidence="1">
    <location>
        <begin position="1"/>
        <end position="18"/>
    </location>
</feature>
<keyword evidence="1" id="KW-0732">Signal</keyword>
<dbReference type="SUPFAM" id="SSF56935">
    <property type="entry name" value="Porins"/>
    <property type="match status" value="1"/>
</dbReference>
<dbReference type="Gene3D" id="2.40.160.60">
    <property type="entry name" value="Outer membrane protein transport protein (OMPP1/FadL/TodX)"/>
    <property type="match status" value="1"/>
</dbReference>
<protein>
    <recommendedName>
        <fullName evidence="4">Transporter</fullName>
    </recommendedName>
</protein>
<gene>
    <name evidence="2" type="ordered locus">KQS_09665</name>
</gene>
<dbReference type="RefSeq" id="WP_014388983.1">
    <property type="nucleotide sequence ID" value="NC_017025.1"/>
</dbReference>
<keyword evidence="3" id="KW-1185">Reference proteome</keyword>
<sequence length="512" mass="57354">MRKLILSVLLFGTYFTYAQETTISDALRYGVENLNGSARFRAMGGAFGAVGGDLSSLNVNPAGSSIFNSNQAAVSVTSFNIYNNAKYFGSSASTNDNTLDINQLGAVFVFKDQSGKSGWNKFTLGLNYEKTNHLDNSIVSQGTNPFNSMGAYFLNKAQGIDVSYLQTLPGESISDLYAYLGENYNFDSQQAMLGYQGYMFDEDTSTSATTDYWTNIPTGGNYFHRNTITSRGYNGKFTANVSGSYMDKLYLGMNLNFMFTDYTRTSSLYESNTNLPYSTGTTVEAAQFDNKLYTYGSGFSMNFGAIYKLKNNSRIGFSYETPTWYRLNDELTQRLQTATTDGTVNYTDDINPGVTNIYPVYKIQTPSKITGSFAYIFGKNALLSVDYIYKDYAKTKFKPTNDGLYSYLNNVMNNVLQDNYELRIGGEYKIKKWSVRGGYRFEQSPYKKDFAMGDLTAYSGGLGYNFGGSRLDISYTNEHRNYNQYLLTSGLNDTARIRNYNNNVTVTYAINF</sequence>
<evidence type="ECO:0000313" key="2">
    <source>
        <dbReference type="EMBL" id="CCG53864.1"/>
    </source>
</evidence>
<accession>H8XUT6</accession>
<evidence type="ECO:0008006" key="4">
    <source>
        <dbReference type="Google" id="ProtNLM"/>
    </source>
</evidence>
<proteinExistence type="predicted"/>
<organism evidence="2 3">
    <name type="scientific">Flavobacterium indicum (strain DSM 17447 / CIP 109464 / GPTSA100-9)</name>
    <dbReference type="NCBI Taxonomy" id="1094466"/>
    <lineage>
        <taxon>Bacteria</taxon>
        <taxon>Pseudomonadati</taxon>
        <taxon>Bacteroidota</taxon>
        <taxon>Flavobacteriia</taxon>
        <taxon>Flavobacteriales</taxon>
        <taxon>Flavobacteriaceae</taxon>
        <taxon>Flavobacterium</taxon>
    </lineage>
</organism>
<feature type="chain" id="PRO_5003616892" description="Transporter" evidence="1">
    <location>
        <begin position="19"/>
        <end position="512"/>
    </location>
</feature>
<dbReference type="AlphaFoldDB" id="H8XUT6"/>
<dbReference type="PATRIC" id="fig|1094466.5.peg.1898"/>
<dbReference type="KEGG" id="fin:KQS_09665"/>
<reference evidence="2 3" key="1">
    <citation type="journal article" date="2012" name="J. Bacteriol.">
        <title>Complete Genome Sequence of Flavobacterium indicum GPSTA100-9T, Isolated from Warm Spring Water.</title>
        <authorList>
            <person name="Barbier P."/>
            <person name="Houel A."/>
            <person name="Loux V."/>
            <person name="Poulain J."/>
            <person name="Bernardet J.F."/>
            <person name="Touchon M."/>
            <person name="Duchaud E."/>
        </authorList>
    </citation>
    <scope>NUCLEOTIDE SEQUENCE [LARGE SCALE GENOMIC DNA]</scope>
    <source>
        <strain evidence="3">DSM 17447 / CIP 109464 / GPTSA100-9</strain>
    </source>
</reference>
<name>H8XUT6_FLAIG</name>
<dbReference type="HOGENOM" id="CLU_034649_0_0_10"/>
<dbReference type="EMBL" id="HE774682">
    <property type="protein sequence ID" value="CCG53864.1"/>
    <property type="molecule type" value="Genomic_DNA"/>
</dbReference>